<sequence length="270" mass="30189">MTDRSRPQWVKIGRELRRLRLQAGMTQTQLGKRVMMSYGTISGLERGVRGTKPEHLAQLDQALSTDGTLTRMWEGLNTYSGLPEWFQGVAVLEQEATEIREYSPLLIPGLLQTEEYARAIIQIGQPSNTYEEIDEQVQARLERQKVHSASRPPLMTAVLDEAVLRRPIGGREIMSRQLEHLLEMVATSHVTVQVVPLDCSHHPGLDGTFSLFTTPERGRVAYTETRIAGTLVEAAQDVSDYTRVFEELRGAAFPVTTSCSLISTALGELR</sequence>
<evidence type="ECO:0000259" key="1">
    <source>
        <dbReference type="PROSITE" id="PS50943"/>
    </source>
</evidence>
<organism evidence="2 3">
    <name type="scientific">Nocardiopsis suaedae</name>
    <dbReference type="NCBI Taxonomy" id="3018444"/>
    <lineage>
        <taxon>Bacteria</taxon>
        <taxon>Bacillati</taxon>
        <taxon>Actinomycetota</taxon>
        <taxon>Actinomycetes</taxon>
        <taxon>Streptosporangiales</taxon>
        <taxon>Nocardiopsidaceae</taxon>
        <taxon>Nocardiopsis</taxon>
    </lineage>
</organism>
<dbReference type="CDD" id="cd00093">
    <property type="entry name" value="HTH_XRE"/>
    <property type="match status" value="1"/>
</dbReference>
<dbReference type="InterPro" id="IPR043917">
    <property type="entry name" value="DUF5753"/>
</dbReference>
<dbReference type="Proteomes" id="UP001165685">
    <property type="component" value="Unassembled WGS sequence"/>
</dbReference>
<protein>
    <submittedName>
        <fullName evidence="2">Helix-turn-helix transcriptional regulator</fullName>
    </submittedName>
</protein>
<dbReference type="InterPro" id="IPR001387">
    <property type="entry name" value="Cro/C1-type_HTH"/>
</dbReference>
<name>A0ABT4TK98_9ACTN</name>
<accession>A0ABT4TK98</accession>
<proteinExistence type="predicted"/>
<dbReference type="PROSITE" id="PS50943">
    <property type="entry name" value="HTH_CROC1"/>
    <property type="match status" value="1"/>
</dbReference>
<dbReference type="EMBL" id="JAQFWP010000017">
    <property type="protein sequence ID" value="MDA2805108.1"/>
    <property type="molecule type" value="Genomic_DNA"/>
</dbReference>
<dbReference type="Pfam" id="PF19054">
    <property type="entry name" value="DUF5753"/>
    <property type="match status" value="1"/>
</dbReference>
<dbReference type="SMART" id="SM00530">
    <property type="entry name" value="HTH_XRE"/>
    <property type="match status" value="1"/>
</dbReference>
<dbReference type="Gene3D" id="1.10.260.40">
    <property type="entry name" value="lambda repressor-like DNA-binding domains"/>
    <property type="match status" value="1"/>
</dbReference>
<keyword evidence="3" id="KW-1185">Reference proteome</keyword>
<feature type="domain" description="HTH cro/C1-type" evidence="1">
    <location>
        <begin position="16"/>
        <end position="69"/>
    </location>
</feature>
<reference evidence="2" key="1">
    <citation type="submission" date="2023-01" db="EMBL/GenBank/DDBJ databases">
        <title>Draft genome sequence of Nocardiopsis sp. LSu2-4 isolated from halophytes.</title>
        <authorList>
            <person name="Duangmal K."/>
            <person name="Chantavorakit T."/>
        </authorList>
    </citation>
    <scope>NUCLEOTIDE SEQUENCE</scope>
    <source>
        <strain evidence="2">LSu2-4</strain>
    </source>
</reference>
<dbReference type="InterPro" id="IPR010982">
    <property type="entry name" value="Lambda_DNA-bd_dom_sf"/>
</dbReference>
<dbReference type="Pfam" id="PF13560">
    <property type="entry name" value="HTH_31"/>
    <property type="match status" value="1"/>
</dbReference>
<dbReference type="SUPFAM" id="SSF47413">
    <property type="entry name" value="lambda repressor-like DNA-binding domains"/>
    <property type="match status" value="1"/>
</dbReference>
<evidence type="ECO:0000313" key="3">
    <source>
        <dbReference type="Proteomes" id="UP001165685"/>
    </source>
</evidence>
<dbReference type="RefSeq" id="WP_270677755.1">
    <property type="nucleotide sequence ID" value="NZ_JAQFWP010000017.1"/>
</dbReference>
<gene>
    <name evidence="2" type="ORF">O4U47_11345</name>
</gene>
<comment type="caution">
    <text evidence="2">The sequence shown here is derived from an EMBL/GenBank/DDBJ whole genome shotgun (WGS) entry which is preliminary data.</text>
</comment>
<evidence type="ECO:0000313" key="2">
    <source>
        <dbReference type="EMBL" id="MDA2805108.1"/>
    </source>
</evidence>